<dbReference type="Proteomes" id="UP000183954">
    <property type="component" value="Unassembled WGS sequence"/>
</dbReference>
<reference evidence="3" key="1">
    <citation type="submission" date="2016-11" db="EMBL/GenBank/DDBJ databases">
        <authorList>
            <person name="Varghese N."/>
            <person name="Submissions S."/>
        </authorList>
    </citation>
    <scope>NUCLEOTIDE SEQUENCE [LARGE SCALE GENOMIC DNA]</scope>
    <source>
        <strain evidence="3">DSM 15449</strain>
    </source>
</reference>
<evidence type="ECO:0000313" key="2">
    <source>
        <dbReference type="EMBL" id="SHH89438.1"/>
    </source>
</evidence>
<keyword evidence="1" id="KW-1133">Transmembrane helix</keyword>
<organism evidence="2 3">
    <name type="scientific">Desulfosporosinus lacus DSM 15449</name>
    <dbReference type="NCBI Taxonomy" id="1121420"/>
    <lineage>
        <taxon>Bacteria</taxon>
        <taxon>Bacillati</taxon>
        <taxon>Bacillota</taxon>
        <taxon>Clostridia</taxon>
        <taxon>Eubacteriales</taxon>
        <taxon>Desulfitobacteriaceae</taxon>
        <taxon>Desulfosporosinus</taxon>
    </lineage>
</organism>
<accession>A0A1M5WPK6</accession>
<gene>
    <name evidence="2" type="ORF">SAMN02746098_01720</name>
</gene>
<proteinExistence type="predicted"/>
<dbReference type="EMBL" id="FQXJ01000005">
    <property type="protein sequence ID" value="SHH89438.1"/>
    <property type="molecule type" value="Genomic_DNA"/>
</dbReference>
<dbReference type="AlphaFoldDB" id="A0A1M5WPK6"/>
<name>A0A1M5WPK6_9FIRM</name>
<keyword evidence="1" id="KW-0472">Membrane</keyword>
<protein>
    <submittedName>
        <fullName evidence="2">Uncharacterized protein</fullName>
    </submittedName>
</protein>
<feature type="transmembrane region" description="Helical" evidence="1">
    <location>
        <begin position="59"/>
        <end position="82"/>
    </location>
</feature>
<keyword evidence="1" id="KW-0812">Transmembrane</keyword>
<evidence type="ECO:0000256" key="1">
    <source>
        <dbReference type="SAM" id="Phobius"/>
    </source>
</evidence>
<sequence length="96" mass="10575">MNIEYISTIIIQIEINGKFIVEREESHTCIGCSDRVKYILEGWGTFQGDSGQGEAGSGTYAVCFAMFIGILVIIFIGVHLLLIKFVRNSNLQAGCI</sequence>
<evidence type="ECO:0000313" key="3">
    <source>
        <dbReference type="Proteomes" id="UP000183954"/>
    </source>
</evidence>
<dbReference type="STRING" id="1121420.SAMN02746098_01720"/>
<keyword evidence="3" id="KW-1185">Reference proteome</keyword>